<reference evidence="3 4" key="1">
    <citation type="journal article" date="2014" name="Genome Biol. Evol.">
        <title>The genome of the myxosporean Thelohanellus kitauei shows adaptations to nutrient acquisition within its fish host.</title>
        <authorList>
            <person name="Yang Y."/>
            <person name="Xiong J."/>
            <person name="Zhou Z."/>
            <person name="Huo F."/>
            <person name="Miao W."/>
            <person name="Ran C."/>
            <person name="Liu Y."/>
            <person name="Zhang J."/>
            <person name="Feng J."/>
            <person name="Wang M."/>
            <person name="Wang M."/>
            <person name="Wang L."/>
            <person name="Yao B."/>
        </authorList>
    </citation>
    <scope>NUCLEOTIDE SEQUENCE [LARGE SCALE GENOMIC DNA]</scope>
    <source>
        <strain evidence="3">Wuqing</strain>
    </source>
</reference>
<feature type="region of interest" description="Disordered" evidence="1">
    <location>
        <begin position="52"/>
        <end position="95"/>
    </location>
</feature>
<dbReference type="Proteomes" id="UP000031668">
    <property type="component" value="Unassembled WGS sequence"/>
</dbReference>
<dbReference type="OrthoDB" id="25402at2759"/>
<evidence type="ECO:0000313" key="4">
    <source>
        <dbReference type="Proteomes" id="UP000031668"/>
    </source>
</evidence>
<organism evidence="3 4">
    <name type="scientific">Thelohanellus kitauei</name>
    <name type="common">Myxosporean</name>
    <dbReference type="NCBI Taxonomy" id="669202"/>
    <lineage>
        <taxon>Eukaryota</taxon>
        <taxon>Metazoa</taxon>
        <taxon>Cnidaria</taxon>
        <taxon>Myxozoa</taxon>
        <taxon>Myxosporea</taxon>
        <taxon>Bivalvulida</taxon>
        <taxon>Platysporina</taxon>
        <taxon>Myxobolidae</taxon>
        <taxon>Thelohanellus</taxon>
    </lineage>
</organism>
<feature type="compositionally biased region" description="Polar residues" evidence="1">
    <location>
        <begin position="61"/>
        <end position="93"/>
    </location>
</feature>
<keyword evidence="2" id="KW-1133">Transmembrane helix</keyword>
<feature type="transmembrane region" description="Helical" evidence="2">
    <location>
        <begin position="125"/>
        <end position="148"/>
    </location>
</feature>
<accession>A0A0C2N5S0</accession>
<evidence type="ECO:0000256" key="1">
    <source>
        <dbReference type="SAM" id="MobiDB-lite"/>
    </source>
</evidence>
<proteinExistence type="predicted"/>
<dbReference type="EMBL" id="JWZT01001684">
    <property type="protein sequence ID" value="KII71640.1"/>
    <property type="molecule type" value="Genomic_DNA"/>
</dbReference>
<evidence type="ECO:0000256" key="2">
    <source>
        <dbReference type="SAM" id="Phobius"/>
    </source>
</evidence>
<protein>
    <submittedName>
        <fullName evidence="3">Uncharacterized protein</fullName>
    </submittedName>
</protein>
<dbReference type="AlphaFoldDB" id="A0A0C2N5S0"/>
<comment type="caution">
    <text evidence="3">The sequence shown here is derived from an EMBL/GenBank/DDBJ whole genome shotgun (WGS) entry which is preliminary data.</text>
</comment>
<keyword evidence="4" id="KW-1185">Reference proteome</keyword>
<keyword evidence="2" id="KW-0812">Transmembrane</keyword>
<evidence type="ECO:0000313" key="3">
    <source>
        <dbReference type="EMBL" id="KII71640.1"/>
    </source>
</evidence>
<sequence length="243" mass="27320">MCDINMKIDYTPKKNKLKIDIEEVYVYATCSSKLSNMYLNAEYGTFRTLTKEKPTSDTKATKQFSTHSPQNITPFSTENKQLSADPSGNPTLDSNEHVKLSTQISSTDRQFSDKQFSKSGTKTTVILSAMAGCVILFFVVAFTAVYAIKQSKTKGNLPLYQMAIDKARFSNKRILNEVRCFIVAFGYSPFLPLYNPFLNQIENLFSKRKLIAGQENPRNAEQLLDIIEKVSSGINSADLMDLD</sequence>
<name>A0A0C2N5S0_THEKT</name>
<keyword evidence="2" id="KW-0472">Membrane</keyword>
<gene>
    <name evidence="3" type="ORF">RF11_13496</name>
</gene>